<feature type="domain" description="Thioredoxin" evidence="12">
    <location>
        <begin position="12"/>
        <end position="167"/>
    </location>
</feature>
<dbReference type="FunFam" id="3.40.30.10:FF:000011">
    <property type="entry name" value="Peroxiredoxin PRX1"/>
    <property type="match status" value="1"/>
</dbReference>
<feature type="binding site" evidence="9">
    <location>
        <position position="130"/>
    </location>
    <ligand>
        <name>substrate</name>
    </ligand>
</feature>
<evidence type="ECO:0000256" key="9">
    <source>
        <dbReference type="HAMAP-Rule" id="MF_00401"/>
    </source>
</evidence>
<sequence>MSEEVVTQRSLPRLNEPAPDFTAESTQGPITLSSFRGKWVVLFSHPADFTPVCTTELVEFARRYEEFKEINTQLIGLSVDSVYAHLAWVRNMEENFGVKIPYPMIADLNTNVAQLYGMIHPGASSTATVRAVFVIDDKGILRAMIYYPLTTGRNVDEILRLVKALQTTDAYKVSTPVNWKPGDEVIVPAPTTLEGVEKRLSQEEGVEVKDWYFAKKKI</sequence>
<proteinExistence type="inferred from homology"/>
<organism evidence="13 14">
    <name type="scientific">Chthonomonas calidirosea (strain DSM 23976 / ICMP 18418 / T49)</name>
    <dbReference type="NCBI Taxonomy" id="1303518"/>
    <lineage>
        <taxon>Bacteria</taxon>
        <taxon>Bacillati</taxon>
        <taxon>Armatimonadota</taxon>
        <taxon>Chthonomonadia</taxon>
        <taxon>Chthonomonadales</taxon>
        <taxon>Chthonomonadaceae</taxon>
        <taxon>Chthonomonas</taxon>
    </lineage>
</organism>
<keyword evidence="3 9" id="KW-0575">Peroxidase</keyword>
<dbReference type="InterPro" id="IPR000866">
    <property type="entry name" value="AhpC/TSA"/>
</dbReference>
<dbReference type="RefSeq" id="WP_016481963.1">
    <property type="nucleotide sequence ID" value="NC_021487.1"/>
</dbReference>
<evidence type="ECO:0000256" key="8">
    <source>
        <dbReference type="ARBA" id="ARBA00037420"/>
    </source>
</evidence>
<evidence type="ECO:0000256" key="3">
    <source>
        <dbReference type="ARBA" id="ARBA00022559"/>
    </source>
</evidence>
<dbReference type="CDD" id="cd03016">
    <property type="entry name" value="PRX_1cys"/>
    <property type="match status" value="1"/>
</dbReference>
<comment type="function">
    <text evidence="8 9">Thiol-specific peroxidase that catalyzes the reduction of hydrogen peroxide and organic hydroperoxides to water and alcohols, respectively. Plays a role in cell protection against oxidative stress by detoxifying peroxides.</text>
</comment>
<evidence type="ECO:0000256" key="6">
    <source>
        <dbReference type="ARBA" id="ARBA00023284"/>
    </source>
</evidence>
<dbReference type="Gene3D" id="3.40.30.10">
    <property type="entry name" value="Glutaredoxin"/>
    <property type="match status" value="1"/>
</dbReference>
<dbReference type="InterPro" id="IPR024706">
    <property type="entry name" value="Peroxiredoxin_AhpC-typ"/>
</dbReference>
<dbReference type="GO" id="GO:0033554">
    <property type="term" value="P:cellular response to stress"/>
    <property type="evidence" value="ECO:0007669"/>
    <property type="project" value="TreeGrafter"/>
</dbReference>
<dbReference type="InterPro" id="IPR013766">
    <property type="entry name" value="Thioredoxin_domain"/>
</dbReference>
<dbReference type="GO" id="GO:0006979">
    <property type="term" value="P:response to oxidative stress"/>
    <property type="evidence" value="ECO:0007669"/>
    <property type="project" value="TreeGrafter"/>
</dbReference>
<dbReference type="SUPFAM" id="SSF52833">
    <property type="entry name" value="Thioredoxin-like"/>
    <property type="match status" value="1"/>
</dbReference>
<dbReference type="eggNOG" id="COG0450">
    <property type="taxonomic scope" value="Bacteria"/>
</dbReference>
<dbReference type="KEGG" id="ccz:CCALI_00570"/>
<keyword evidence="5 9" id="KW-0560">Oxidoreductase</keyword>
<comment type="subcellular location">
    <subcellularLocation>
        <location evidence="9">Cytoplasm</location>
    </subcellularLocation>
</comment>
<dbReference type="NCBIfam" id="NF009669">
    <property type="entry name" value="PRK13190.1"/>
    <property type="match status" value="1"/>
</dbReference>
<evidence type="ECO:0000259" key="12">
    <source>
        <dbReference type="PROSITE" id="PS51352"/>
    </source>
</evidence>
<dbReference type="PANTHER" id="PTHR10681:SF128">
    <property type="entry name" value="THIOREDOXIN-DEPENDENT PEROXIDE REDUCTASE, MITOCHONDRIAL"/>
    <property type="match status" value="1"/>
</dbReference>
<evidence type="ECO:0000256" key="5">
    <source>
        <dbReference type="ARBA" id="ARBA00023002"/>
    </source>
</evidence>
<name>S0ESS3_CHTCT</name>
<dbReference type="EC" id="1.11.1.24" evidence="9"/>
<reference evidence="14" key="1">
    <citation type="submission" date="2013-03" db="EMBL/GenBank/DDBJ databases">
        <title>Genome sequence of Chthonomonas calidirosea, the first sequenced genome from the Armatimonadetes phylum (formally candidate division OP10).</title>
        <authorList>
            <person name="Lee K.C.Y."/>
            <person name="Morgan X.C."/>
            <person name="Dunfield P.F."/>
            <person name="Tamas I."/>
            <person name="Houghton K.M."/>
            <person name="Vyssotski M."/>
            <person name="Ryan J.L.J."/>
            <person name="Lagutin K."/>
            <person name="McDonald I.R."/>
            <person name="Stott M.B."/>
        </authorList>
    </citation>
    <scope>NUCLEOTIDE SEQUENCE [LARGE SCALE GENOMIC DNA]</scope>
    <source>
        <strain evidence="14">DSM 23976 / ICMP 18418 / T49</strain>
    </source>
</reference>
<feature type="compositionally biased region" description="Polar residues" evidence="11">
    <location>
        <begin position="1"/>
        <end position="10"/>
    </location>
</feature>
<dbReference type="GO" id="GO:0008379">
    <property type="term" value="F:thioredoxin peroxidase activity"/>
    <property type="evidence" value="ECO:0007669"/>
    <property type="project" value="TreeGrafter"/>
</dbReference>
<dbReference type="PROSITE" id="PS51352">
    <property type="entry name" value="THIOREDOXIN_2"/>
    <property type="match status" value="1"/>
</dbReference>
<dbReference type="OrthoDB" id="9812811at2"/>
<evidence type="ECO:0000256" key="10">
    <source>
        <dbReference type="PIRSR" id="PIRSR000239-1"/>
    </source>
</evidence>
<evidence type="ECO:0000256" key="7">
    <source>
        <dbReference type="ARBA" id="ARBA00025719"/>
    </source>
</evidence>
<comment type="catalytic activity">
    <reaction evidence="9">
        <text>a hydroperoxide + [thioredoxin]-dithiol = an alcohol + [thioredoxin]-disulfide + H2O</text>
        <dbReference type="Rhea" id="RHEA:62620"/>
        <dbReference type="Rhea" id="RHEA-COMP:10698"/>
        <dbReference type="Rhea" id="RHEA-COMP:10700"/>
        <dbReference type="ChEBI" id="CHEBI:15377"/>
        <dbReference type="ChEBI" id="CHEBI:29950"/>
        <dbReference type="ChEBI" id="CHEBI:30879"/>
        <dbReference type="ChEBI" id="CHEBI:35924"/>
        <dbReference type="ChEBI" id="CHEBI:50058"/>
        <dbReference type="EC" id="1.11.1.24"/>
    </reaction>
</comment>
<gene>
    <name evidence="13" type="ORF">CCALI_00570</name>
</gene>
<dbReference type="EMBL" id="HF951689">
    <property type="protein sequence ID" value="CCW34401.1"/>
    <property type="molecule type" value="Genomic_DNA"/>
</dbReference>
<comment type="subunit">
    <text evidence="9">Homodecamer. Pentamer of dimers that assemble into a ring structure.</text>
</comment>
<keyword evidence="14" id="KW-1185">Reference proteome</keyword>
<comment type="caution">
    <text evidence="9">Lacks conserved residue(s) required for the propagation of feature annotation.</text>
</comment>
<protein>
    <recommendedName>
        <fullName evidence="9">Peroxiredoxin</fullName>
        <ecNumber evidence="9">1.11.1.24</ecNumber>
    </recommendedName>
    <alternativeName>
        <fullName evidence="9">Thioredoxin-dependent peroxiredoxin</fullName>
    </alternativeName>
</protein>
<accession>S0ESS3</accession>
<evidence type="ECO:0000256" key="11">
    <source>
        <dbReference type="SAM" id="MobiDB-lite"/>
    </source>
</evidence>
<dbReference type="AlphaFoldDB" id="S0ESS3"/>
<feature type="active site" description="Cysteine sulfenic acid (-SOH) intermediate" evidence="9">
    <location>
        <position position="53"/>
    </location>
</feature>
<keyword evidence="6 9" id="KW-0676">Redox-active center</keyword>
<dbReference type="STRING" id="454171.CP488_00584"/>
<evidence type="ECO:0000313" key="14">
    <source>
        <dbReference type="Proteomes" id="UP000014227"/>
    </source>
</evidence>
<feature type="active site" description="Cysteine sulfenic acid (-SOH) intermediate; for peroxidase activity" evidence="10">
    <location>
        <position position="53"/>
    </location>
</feature>
<dbReference type="Pfam" id="PF10417">
    <property type="entry name" value="1-cysPrx_C"/>
    <property type="match status" value="1"/>
</dbReference>
<dbReference type="PIRSF" id="PIRSF000239">
    <property type="entry name" value="AHPC"/>
    <property type="match status" value="1"/>
</dbReference>
<dbReference type="GO" id="GO:0005829">
    <property type="term" value="C:cytosol"/>
    <property type="evidence" value="ECO:0007669"/>
    <property type="project" value="TreeGrafter"/>
</dbReference>
<evidence type="ECO:0000256" key="4">
    <source>
        <dbReference type="ARBA" id="ARBA00022862"/>
    </source>
</evidence>
<evidence type="ECO:0000256" key="2">
    <source>
        <dbReference type="ARBA" id="ARBA00022490"/>
    </source>
</evidence>
<dbReference type="GO" id="GO:0045454">
    <property type="term" value="P:cell redox homeostasis"/>
    <property type="evidence" value="ECO:0007669"/>
    <property type="project" value="TreeGrafter"/>
</dbReference>
<dbReference type="InterPro" id="IPR045020">
    <property type="entry name" value="PRX_1cys"/>
</dbReference>
<comment type="miscellaneous">
    <text evidence="9">The active site is a conserved redox-active cysteine residue, the peroxidatic cysteine (C(P)), which makes the nucleophilic attack on the peroxide substrate. The peroxide oxidizes the C(P)-SH to cysteine sulfenic acid (C(P)-SOH), which then reacts with another cysteine residue, the resolving cysteine (C(R)), to form a disulfide bridge. The disulfide is subsequently reduced by an appropriate electron donor to complete the catalytic cycle. In this 1-Cys peroxiredoxin, no C(R) is present and C(P) instead forms a disulfide with a cysteine from another protein or with a small thiol molecule.</text>
</comment>
<dbReference type="Proteomes" id="UP000014227">
    <property type="component" value="Chromosome I"/>
</dbReference>
<dbReference type="Pfam" id="PF00578">
    <property type="entry name" value="AhpC-TSA"/>
    <property type="match status" value="1"/>
</dbReference>
<feature type="region of interest" description="Disordered" evidence="11">
    <location>
        <begin position="1"/>
        <end position="26"/>
    </location>
</feature>
<dbReference type="HOGENOM" id="CLU_042529_4_4_0"/>
<dbReference type="InterPro" id="IPR036249">
    <property type="entry name" value="Thioredoxin-like_sf"/>
</dbReference>
<comment type="similarity">
    <text evidence="7 9">Belongs to the peroxiredoxin family. Prx6 subfamily.</text>
</comment>
<comment type="similarity">
    <text evidence="1">Belongs to the peroxiredoxin family. AhpC/Prx1 subfamily.</text>
</comment>
<dbReference type="InterPro" id="IPR050217">
    <property type="entry name" value="Peroxiredoxin"/>
</dbReference>
<dbReference type="InterPro" id="IPR022915">
    <property type="entry name" value="Peroxiredoxin_TDXH"/>
</dbReference>
<dbReference type="PANTHER" id="PTHR10681">
    <property type="entry name" value="THIOREDOXIN PEROXIDASE"/>
    <property type="match status" value="1"/>
</dbReference>
<keyword evidence="4 9" id="KW-0049">Antioxidant</keyword>
<dbReference type="InParanoid" id="S0ESS3"/>
<dbReference type="PATRIC" id="fig|1303518.3.peg.579"/>
<dbReference type="GO" id="GO:0042744">
    <property type="term" value="P:hydrogen peroxide catabolic process"/>
    <property type="evidence" value="ECO:0007669"/>
    <property type="project" value="TreeGrafter"/>
</dbReference>
<keyword evidence="2 9" id="KW-0963">Cytoplasm</keyword>
<dbReference type="HAMAP" id="MF_00401">
    <property type="entry name" value="Peroxiredoxin"/>
    <property type="match status" value="1"/>
</dbReference>
<evidence type="ECO:0000256" key="1">
    <source>
        <dbReference type="ARBA" id="ARBA00009796"/>
    </source>
</evidence>
<dbReference type="Gene3D" id="3.30.1020.10">
    <property type="entry name" value="Antioxidant, Horf6, Chain A, domain2"/>
    <property type="match status" value="1"/>
</dbReference>
<dbReference type="InterPro" id="IPR019479">
    <property type="entry name" value="Peroxiredoxin_C"/>
</dbReference>
<evidence type="ECO:0000313" key="13">
    <source>
        <dbReference type="EMBL" id="CCW34401.1"/>
    </source>
</evidence>
<dbReference type="NCBIfam" id="NF009668">
    <property type="entry name" value="PRK13189.1"/>
    <property type="match status" value="1"/>
</dbReference>